<dbReference type="SMART" id="SM00174">
    <property type="entry name" value="RHO"/>
    <property type="match status" value="1"/>
</dbReference>
<dbReference type="PROSITE" id="PS51419">
    <property type="entry name" value="RAB"/>
    <property type="match status" value="1"/>
</dbReference>
<evidence type="ECO:0000313" key="5">
    <source>
        <dbReference type="Proteomes" id="UP001149090"/>
    </source>
</evidence>
<dbReference type="Gene3D" id="3.40.50.300">
    <property type="entry name" value="P-loop containing nucleotide triphosphate hydrolases"/>
    <property type="match status" value="1"/>
</dbReference>
<dbReference type="SUPFAM" id="SSF52540">
    <property type="entry name" value="P-loop containing nucleoside triphosphate hydrolases"/>
    <property type="match status" value="1"/>
</dbReference>
<dbReference type="InterPro" id="IPR005225">
    <property type="entry name" value="Small_GTP-bd"/>
</dbReference>
<dbReference type="InterPro" id="IPR020849">
    <property type="entry name" value="Small_GTPase_Ras-type"/>
</dbReference>
<name>A0A9Q0LQZ2_ANAIG</name>
<dbReference type="Pfam" id="PF00651">
    <property type="entry name" value="BTB"/>
    <property type="match status" value="1"/>
</dbReference>
<sequence>MLTDNKEEEGQIIIGIFGAGATGRENIALRFNQDFFSEVYDPVIEDTFRKTIEIQGEQVTIQTIVTAGQEEYESFWPPIAHISNCLFFVYAINSETSFKDIPSRYSILQKSFDNQEKFDLIPKFLIGNKIDLENEREISFQKGQDLANKYQMNFFEVSAKTGQNVQELFENAVLEVLKTRNYLFKFLQTFQQEMIQFFERKEFSDFSFDFQDTNQESIPLHSLILKYRIGKDYQQKLEKLKNKERKDVIVFLQLIYSGLDKLKSIKTRELSHESGIKIKIGREKLIEDMKKLYSEEETKDFSIIVQNKEIKVHKIILALRSEVYREMFNQVKDNSGKVKDYTNSKFKTFKTLIQFFYTDTIKESISLETIQELKEAEDFYQLHPKSSLSAQLEYFESKKNKNKKCSIF</sequence>
<dbReference type="GO" id="GO:0007165">
    <property type="term" value="P:signal transduction"/>
    <property type="evidence" value="ECO:0007669"/>
    <property type="project" value="InterPro"/>
</dbReference>
<dbReference type="CDD" id="cd18186">
    <property type="entry name" value="BTB_POZ_ZBTB_KLHL-like"/>
    <property type="match status" value="1"/>
</dbReference>
<comment type="caution">
    <text evidence="4">The sequence shown here is derived from an EMBL/GenBank/DDBJ whole genome shotgun (WGS) entry which is preliminary data.</text>
</comment>
<keyword evidence="5" id="KW-1185">Reference proteome</keyword>
<dbReference type="GO" id="GO:0005525">
    <property type="term" value="F:GTP binding"/>
    <property type="evidence" value="ECO:0007669"/>
    <property type="project" value="UniProtKB-KW"/>
</dbReference>
<dbReference type="PRINTS" id="PR00449">
    <property type="entry name" value="RASTRNSFRMNG"/>
</dbReference>
<dbReference type="InterPro" id="IPR027417">
    <property type="entry name" value="P-loop_NTPase"/>
</dbReference>
<dbReference type="Pfam" id="PF00071">
    <property type="entry name" value="Ras"/>
    <property type="match status" value="1"/>
</dbReference>
<evidence type="ECO:0000256" key="1">
    <source>
        <dbReference type="ARBA" id="ARBA00022741"/>
    </source>
</evidence>
<gene>
    <name evidence="4" type="ORF">M0811_06319</name>
</gene>
<dbReference type="SMART" id="SM00225">
    <property type="entry name" value="BTB"/>
    <property type="match status" value="1"/>
</dbReference>
<feature type="domain" description="BTB" evidence="3">
    <location>
        <begin position="299"/>
        <end position="365"/>
    </location>
</feature>
<dbReference type="SMART" id="SM00173">
    <property type="entry name" value="RAS"/>
    <property type="match status" value="1"/>
</dbReference>
<dbReference type="InterPro" id="IPR000210">
    <property type="entry name" value="BTB/POZ_dom"/>
</dbReference>
<organism evidence="4 5">
    <name type="scientific">Anaeramoeba ignava</name>
    <name type="common">Anaerobic marine amoeba</name>
    <dbReference type="NCBI Taxonomy" id="1746090"/>
    <lineage>
        <taxon>Eukaryota</taxon>
        <taxon>Metamonada</taxon>
        <taxon>Anaeramoebidae</taxon>
        <taxon>Anaeramoeba</taxon>
    </lineage>
</organism>
<evidence type="ECO:0000259" key="3">
    <source>
        <dbReference type="PROSITE" id="PS50097"/>
    </source>
</evidence>
<keyword evidence="1" id="KW-0547">Nucleotide-binding</keyword>
<proteinExistence type="predicted"/>
<dbReference type="GO" id="GO:0016020">
    <property type="term" value="C:membrane"/>
    <property type="evidence" value="ECO:0007669"/>
    <property type="project" value="InterPro"/>
</dbReference>
<keyword evidence="2" id="KW-0342">GTP-binding</keyword>
<dbReference type="GO" id="GO:0003924">
    <property type="term" value="F:GTPase activity"/>
    <property type="evidence" value="ECO:0007669"/>
    <property type="project" value="InterPro"/>
</dbReference>
<dbReference type="PROSITE" id="PS50097">
    <property type="entry name" value="BTB"/>
    <property type="match status" value="1"/>
</dbReference>
<dbReference type="SMART" id="SM00175">
    <property type="entry name" value="RAB"/>
    <property type="match status" value="1"/>
</dbReference>
<reference evidence="4" key="1">
    <citation type="submission" date="2022-10" db="EMBL/GenBank/DDBJ databases">
        <title>Novel sulphate-reducing endosymbionts in the free-living metamonad Anaeramoeba.</title>
        <authorList>
            <person name="Jerlstrom-Hultqvist J."/>
            <person name="Cepicka I."/>
            <person name="Gallot-Lavallee L."/>
            <person name="Salas-Leiva D."/>
            <person name="Curtis B.A."/>
            <person name="Zahonova K."/>
            <person name="Pipaliya S."/>
            <person name="Dacks J."/>
            <person name="Roger A.J."/>
        </authorList>
    </citation>
    <scope>NUCLEOTIDE SEQUENCE</scope>
    <source>
        <strain evidence="4">BMAN</strain>
    </source>
</reference>
<dbReference type="Gene3D" id="3.30.710.10">
    <property type="entry name" value="Potassium Channel Kv1.1, Chain A"/>
    <property type="match status" value="1"/>
</dbReference>
<dbReference type="InterPro" id="IPR011333">
    <property type="entry name" value="SKP1/BTB/POZ_sf"/>
</dbReference>
<dbReference type="Proteomes" id="UP001149090">
    <property type="component" value="Unassembled WGS sequence"/>
</dbReference>
<dbReference type="EMBL" id="JAPDFW010000061">
    <property type="protein sequence ID" value="KAJ5076320.1"/>
    <property type="molecule type" value="Genomic_DNA"/>
</dbReference>
<dbReference type="OrthoDB" id="6359816at2759"/>
<dbReference type="SUPFAM" id="SSF54695">
    <property type="entry name" value="POZ domain"/>
    <property type="match status" value="1"/>
</dbReference>
<dbReference type="AlphaFoldDB" id="A0A9Q0LQZ2"/>
<accession>A0A9Q0LQZ2</accession>
<dbReference type="PROSITE" id="PS51421">
    <property type="entry name" value="RAS"/>
    <property type="match status" value="1"/>
</dbReference>
<protein>
    <submittedName>
        <fullName evidence="4">Ras di-ras and rheb family members of small gtpase superfamily</fullName>
    </submittedName>
</protein>
<dbReference type="PANTHER" id="PTHR24070">
    <property type="entry name" value="RAS, DI-RAS, AND RHEB FAMILY MEMBERS OF SMALL GTPASE SUPERFAMILY"/>
    <property type="match status" value="1"/>
</dbReference>
<dbReference type="NCBIfam" id="TIGR00231">
    <property type="entry name" value="small_GTP"/>
    <property type="match status" value="1"/>
</dbReference>
<evidence type="ECO:0000313" key="4">
    <source>
        <dbReference type="EMBL" id="KAJ5076320.1"/>
    </source>
</evidence>
<dbReference type="InterPro" id="IPR001806">
    <property type="entry name" value="Small_GTPase"/>
</dbReference>
<evidence type="ECO:0000256" key="2">
    <source>
        <dbReference type="ARBA" id="ARBA00023134"/>
    </source>
</evidence>